<dbReference type="RefSeq" id="WP_176354580.1">
    <property type="nucleotide sequence ID" value="NZ_JABWDU010000005.1"/>
</dbReference>
<dbReference type="InterPro" id="IPR000644">
    <property type="entry name" value="CBS_dom"/>
</dbReference>
<keyword evidence="1 2" id="KW-0129">CBS domain</keyword>
<feature type="domain" description="CBS" evidence="3">
    <location>
        <begin position="76"/>
        <end position="134"/>
    </location>
</feature>
<dbReference type="CDD" id="cd04623">
    <property type="entry name" value="CBS_pair_bac_euk"/>
    <property type="match status" value="1"/>
</dbReference>
<evidence type="ECO:0000313" key="5">
    <source>
        <dbReference type="Proteomes" id="UP000520198"/>
    </source>
</evidence>
<sequence length="142" mass="15464">MSVKAILNEKGRNVVTVGPRMTVQEAAVLLRDNHIGAVIIIDADDQIAGILTERDIVAAIAKHGAACLDKPVSAVMWQNVYCCTEDMSVDTLMEMMSKLRARHLPVETNGHLAGIISIGDVIKHHIRAMEQEAEHIKAYIAG</sequence>
<reference evidence="4 5" key="1">
    <citation type="submission" date="2020-06" db="EMBL/GenBank/DDBJ databases">
        <authorList>
            <person name="Grouzdev D.S."/>
        </authorList>
    </citation>
    <scope>NUCLEOTIDE SEQUENCE [LARGE SCALE GENOMIC DNA]</scope>
    <source>
        <strain evidence="4 5">HO-A22</strain>
    </source>
</reference>
<dbReference type="PANTHER" id="PTHR43080">
    <property type="entry name" value="CBS DOMAIN-CONTAINING PROTEIN CBSX3, MITOCHONDRIAL"/>
    <property type="match status" value="1"/>
</dbReference>
<comment type="caution">
    <text evidence="4">The sequence shown here is derived from an EMBL/GenBank/DDBJ whole genome shotgun (WGS) entry which is preliminary data.</text>
</comment>
<dbReference type="AlphaFoldDB" id="A0A7Y6Q8S5"/>
<dbReference type="Pfam" id="PF00571">
    <property type="entry name" value="CBS"/>
    <property type="match status" value="2"/>
</dbReference>
<evidence type="ECO:0000313" key="4">
    <source>
        <dbReference type="EMBL" id="NVD41121.1"/>
    </source>
</evidence>
<gene>
    <name evidence="4" type="ORF">HT585_19790</name>
</gene>
<dbReference type="EMBL" id="JABWDU010000005">
    <property type="protein sequence ID" value="NVD41121.1"/>
    <property type="molecule type" value="Genomic_DNA"/>
</dbReference>
<dbReference type="Gene3D" id="3.10.580.10">
    <property type="entry name" value="CBS-domain"/>
    <property type="match status" value="1"/>
</dbReference>
<dbReference type="Proteomes" id="UP000520198">
    <property type="component" value="Unassembled WGS sequence"/>
</dbReference>
<dbReference type="PANTHER" id="PTHR43080:SF2">
    <property type="entry name" value="CBS DOMAIN-CONTAINING PROTEIN"/>
    <property type="match status" value="1"/>
</dbReference>
<dbReference type="InterPro" id="IPR051257">
    <property type="entry name" value="Diverse_CBS-Domain"/>
</dbReference>
<dbReference type="InterPro" id="IPR044725">
    <property type="entry name" value="CBSX3_CBS_dom"/>
</dbReference>
<evidence type="ECO:0000256" key="1">
    <source>
        <dbReference type="ARBA" id="ARBA00023122"/>
    </source>
</evidence>
<evidence type="ECO:0000259" key="3">
    <source>
        <dbReference type="PROSITE" id="PS51371"/>
    </source>
</evidence>
<organism evidence="4 5">
    <name type="scientific">Ensifer oleiphilus</name>
    <dbReference type="NCBI Taxonomy" id="2742698"/>
    <lineage>
        <taxon>Bacteria</taxon>
        <taxon>Pseudomonadati</taxon>
        <taxon>Pseudomonadota</taxon>
        <taxon>Alphaproteobacteria</taxon>
        <taxon>Hyphomicrobiales</taxon>
        <taxon>Rhizobiaceae</taxon>
        <taxon>Sinorhizobium/Ensifer group</taxon>
        <taxon>Ensifer</taxon>
    </lineage>
</organism>
<protein>
    <submittedName>
        <fullName evidence="4">CBS domain-containing protein</fullName>
    </submittedName>
</protein>
<dbReference type="PROSITE" id="PS51371">
    <property type="entry name" value="CBS"/>
    <property type="match status" value="2"/>
</dbReference>
<proteinExistence type="predicted"/>
<dbReference type="SUPFAM" id="SSF54631">
    <property type="entry name" value="CBS-domain pair"/>
    <property type="match status" value="1"/>
</dbReference>
<dbReference type="SMART" id="SM00116">
    <property type="entry name" value="CBS"/>
    <property type="match status" value="2"/>
</dbReference>
<feature type="domain" description="CBS" evidence="3">
    <location>
        <begin position="7"/>
        <end position="70"/>
    </location>
</feature>
<dbReference type="InterPro" id="IPR046342">
    <property type="entry name" value="CBS_dom_sf"/>
</dbReference>
<evidence type="ECO:0000256" key="2">
    <source>
        <dbReference type="PROSITE-ProRule" id="PRU00703"/>
    </source>
</evidence>
<name>A0A7Y6Q8S5_9HYPH</name>
<accession>A0A7Y6Q8S5</accession>
<keyword evidence="5" id="KW-1185">Reference proteome</keyword>